<keyword evidence="3" id="KW-1003">Cell membrane</keyword>
<keyword evidence="5 7" id="KW-1133">Transmembrane helix</keyword>
<dbReference type="GO" id="GO:0005886">
    <property type="term" value="C:plasma membrane"/>
    <property type="evidence" value="ECO:0007669"/>
    <property type="project" value="UniProtKB-SubCell"/>
</dbReference>
<reference evidence="9 10" key="1">
    <citation type="submission" date="2016-10" db="EMBL/GenBank/DDBJ databases">
        <authorList>
            <person name="de Groot N.N."/>
        </authorList>
    </citation>
    <scope>NUCLEOTIDE SEQUENCE [LARGE SCALE GENOMIC DNA]</scope>
    <source>
        <strain evidence="9 10">DSM 21001</strain>
    </source>
</reference>
<evidence type="ECO:0000256" key="5">
    <source>
        <dbReference type="ARBA" id="ARBA00022989"/>
    </source>
</evidence>
<evidence type="ECO:0000313" key="9">
    <source>
        <dbReference type="EMBL" id="SFS08534.1"/>
    </source>
</evidence>
<dbReference type="PANTHER" id="PTHR30506:SF3">
    <property type="entry name" value="UPF0126 INNER MEMBRANE PROTEIN YADS-RELATED"/>
    <property type="match status" value="1"/>
</dbReference>
<accession>A0A1I6LYT0</accession>
<evidence type="ECO:0000259" key="8">
    <source>
        <dbReference type="Pfam" id="PF03458"/>
    </source>
</evidence>
<dbReference type="RefSeq" id="WP_089838042.1">
    <property type="nucleotide sequence ID" value="NZ_FOZL01000001.1"/>
</dbReference>
<keyword evidence="4 7" id="KW-0812">Transmembrane</keyword>
<feature type="transmembrane region" description="Helical" evidence="7">
    <location>
        <begin position="163"/>
        <end position="179"/>
    </location>
</feature>
<dbReference type="EMBL" id="FOZL01000001">
    <property type="protein sequence ID" value="SFS08534.1"/>
    <property type="molecule type" value="Genomic_DNA"/>
</dbReference>
<gene>
    <name evidence="9" type="ORF">SAMN05421771_1497</name>
</gene>
<evidence type="ECO:0000256" key="6">
    <source>
        <dbReference type="ARBA" id="ARBA00023136"/>
    </source>
</evidence>
<sequence>MALPVAPIHPQTLFSVLDFLGVAVASAGGALAARQHRKHTYDIVGALGLALASGLGGGIARDVLLQHGTPLSLMNVNYLYTALGGAVLALWLGEAIGDRAQRWMLWIDAASLGLFAVAGTSRADSFGLNWLPAVMLGITTAVGGGSLRDVLSGMTPRVFERGNFYAIAAFWAALVYLGMKRLGMPDLACVTAGVVGGFVLRMLSVVFDWKTAKLRD</sequence>
<feature type="transmembrane region" description="Helical" evidence="7">
    <location>
        <begin position="12"/>
        <end position="33"/>
    </location>
</feature>
<organism evidence="9 10">
    <name type="scientific">Granulicella pectinivorans</name>
    <dbReference type="NCBI Taxonomy" id="474950"/>
    <lineage>
        <taxon>Bacteria</taxon>
        <taxon>Pseudomonadati</taxon>
        <taxon>Acidobacteriota</taxon>
        <taxon>Terriglobia</taxon>
        <taxon>Terriglobales</taxon>
        <taxon>Acidobacteriaceae</taxon>
        <taxon>Granulicella</taxon>
    </lineage>
</organism>
<dbReference type="OrthoDB" id="9791874at2"/>
<comment type="subcellular location">
    <subcellularLocation>
        <location evidence="1">Cell membrane</location>
        <topology evidence="1">Multi-pass membrane protein</topology>
    </subcellularLocation>
</comment>
<dbReference type="STRING" id="474950.SAMN05421771_1497"/>
<dbReference type="InterPro" id="IPR005115">
    <property type="entry name" value="Gly_transporter"/>
</dbReference>
<feature type="transmembrane region" description="Helical" evidence="7">
    <location>
        <begin position="40"/>
        <end position="60"/>
    </location>
</feature>
<dbReference type="Pfam" id="PF03458">
    <property type="entry name" value="Gly_transporter"/>
    <property type="match status" value="2"/>
</dbReference>
<evidence type="ECO:0000313" key="10">
    <source>
        <dbReference type="Proteomes" id="UP000199024"/>
    </source>
</evidence>
<name>A0A1I6LYT0_9BACT</name>
<proteinExistence type="inferred from homology"/>
<evidence type="ECO:0000256" key="2">
    <source>
        <dbReference type="ARBA" id="ARBA00008193"/>
    </source>
</evidence>
<dbReference type="Proteomes" id="UP000199024">
    <property type="component" value="Unassembled WGS sequence"/>
</dbReference>
<protein>
    <submittedName>
        <fullName evidence="9">Uncharacterized membrane protein YeiH</fullName>
    </submittedName>
</protein>
<dbReference type="PANTHER" id="PTHR30506">
    <property type="entry name" value="INNER MEMBRANE PROTEIN"/>
    <property type="match status" value="1"/>
</dbReference>
<feature type="domain" description="Glycine transporter" evidence="8">
    <location>
        <begin position="16"/>
        <end position="92"/>
    </location>
</feature>
<feature type="domain" description="Glycine transporter" evidence="8">
    <location>
        <begin position="105"/>
        <end position="180"/>
    </location>
</feature>
<evidence type="ECO:0000256" key="1">
    <source>
        <dbReference type="ARBA" id="ARBA00004651"/>
    </source>
</evidence>
<evidence type="ECO:0000256" key="3">
    <source>
        <dbReference type="ARBA" id="ARBA00022475"/>
    </source>
</evidence>
<evidence type="ECO:0000256" key="7">
    <source>
        <dbReference type="SAM" id="Phobius"/>
    </source>
</evidence>
<evidence type="ECO:0000256" key="4">
    <source>
        <dbReference type="ARBA" id="ARBA00022692"/>
    </source>
</evidence>
<feature type="transmembrane region" description="Helical" evidence="7">
    <location>
        <begin position="185"/>
        <end position="207"/>
    </location>
</feature>
<keyword evidence="6 7" id="KW-0472">Membrane</keyword>
<dbReference type="AlphaFoldDB" id="A0A1I6LYT0"/>
<feature type="transmembrane region" description="Helical" evidence="7">
    <location>
        <begin position="72"/>
        <end position="91"/>
    </location>
</feature>
<keyword evidence="10" id="KW-1185">Reference proteome</keyword>
<comment type="similarity">
    <text evidence="2">Belongs to the UPF0126 family.</text>
</comment>